<organism evidence="1">
    <name type="scientific">marine sediment metagenome</name>
    <dbReference type="NCBI Taxonomy" id="412755"/>
    <lineage>
        <taxon>unclassified sequences</taxon>
        <taxon>metagenomes</taxon>
        <taxon>ecological metagenomes</taxon>
    </lineage>
</organism>
<accession>X1BH05</accession>
<reference evidence="1" key="1">
    <citation type="journal article" date="2014" name="Front. Microbiol.">
        <title>High frequency of phylogenetically diverse reductive dehalogenase-homologous genes in deep subseafloor sedimentary metagenomes.</title>
        <authorList>
            <person name="Kawai M."/>
            <person name="Futagami T."/>
            <person name="Toyoda A."/>
            <person name="Takaki Y."/>
            <person name="Nishi S."/>
            <person name="Hori S."/>
            <person name="Arai W."/>
            <person name="Tsubouchi T."/>
            <person name="Morono Y."/>
            <person name="Uchiyama I."/>
            <person name="Ito T."/>
            <person name="Fujiyama A."/>
            <person name="Inagaki F."/>
            <person name="Takami H."/>
        </authorList>
    </citation>
    <scope>NUCLEOTIDE SEQUENCE</scope>
    <source>
        <strain evidence="1">Expedition CK06-06</strain>
    </source>
</reference>
<proteinExistence type="predicted"/>
<gene>
    <name evidence="1" type="ORF">S01H4_31824</name>
</gene>
<evidence type="ECO:0000313" key="1">
    <source>
        <dbReference type="EMBL" id="GAG83403.1"/>
    </source>
</evidence>
<sequence length="99" mass="11487">MRDDDKIQRQVHFIHAPIFDDEDTSGINNTWVYNRAPEGYKFLLHSITVTTGAPLTFNYGIIGMFDGHEYTHWNIFPGVESREYLMRGVMSDNMANTQE</sequence>
<dbReference type="EMBL" id="BART01016571">
    <property type="protein sequence ID" value="GAG83403.1"/>
    <property type="molecule type" value="Genomic_DNA"/>
</dbReference>
<name>X1BH05_9ZZZZ</name>
<feature type="non-terminal residue" evidence="1">
    <location>
        <position position="99"/>
    </location>
</feature>
<dbReference type="AlphaFoldDB" id="X1BH05"/>
<comment type="caution">
    <text evidence="1">The sequence shown here is derived from an EMBL/GenBank/DDBJ whole genome shotgun (WGS) entry which is preliminary data.</text>
</comment>
<protein>
    <submittedName>
        <fullName evidence="1">Uncharacterized protein</fullName>
    </submittedName>
</protein>